<dbReference type="EMBL" id="RBKS01000001">
    <property type="protein sequence ID" value="RKR76228.1"/>
    <property type="molecule type" value="Genomic_DNA"/>
</dbReference>
<dbReference type="InterPro" id="IPR006115">
    <property type="entry name" value="6PGDH_NADP-bd"/>
</dbReference>
<protein>
    <submittedName>
        <fullName evidence="7">3-hydroxyisobutyrate dehydrogenase</fullName>
    </submittedName>
</protein>
<keyword evidence="3" id="KW-0520">NAD</keyword>
<name>A0A495ILB9_9MICO</name>
<evidence type="ECO:0000256" key="4">
    <source>
        <dbReference type="PIRSR" id="PIRSR000103-1"/>
    </source>
</evidence>
<dbReference type="GO" id="GO:0051287">
    <property type="term" value="F:NAD binding"/>
    <property type="evidence" value="ECO:0007669"/>
    <property type="project" value="InterPro"/>
</dbReference>
<accession>A0A495ILB9</accession>
<dbReference type="GO" id="GO:0016491">
    <property type="term" value="F:oxidoreductase activity"/>
    <property type="evidence" value="ECO:0007669"/>
    <property type="project" value="UniProtKB-KW"/>
</dbReference>
<feature type="domain" description="3-hydroxyisobutyrate dehydrogenase-like NAD-binding" evidence="6">
    <location>
        <begin position="162"/>
        <end position="279"/>
    </location>
</feature>
<feature type="active site" evidence="4">
    <location>
        <position position="168"/>
    </location>
</feature>
<dbReference type="SUPFAM" id="SSF51735">
    <property type="entry name" value="NAD(P)-binding Rossmann-fold domains"/>
    <property type="match status" value="1"/>
</dbReference>
<dbReference type="OrthoDB" id="3185659at2"/>
<proteinExistence type="inferred from homology"/>
<dbReference type="Gene3D" id="3.40.50.720">
    <property type="entry name" value="NAD(P)-binding Rossmann-like Domain"/>
    <property type="match status" value="1"/>
</dbReference>
<organism evidence="7 8">
    <name type="scientific">Frondihabitans australicus</name>
    <dbReference type="NCBI Taxonomy" id="386892"/>
    <lineage>
        <taxon>Bacteria</taxon>
        <taxon>Bacillati</taxon>
        <taxon>Actinomycetota</taxon>
        <taxon>Actinomycetes</taxon>
        <taxon>Micrococcales</taxon>
        <taxon>Microbacteriaceae</taxon>
        <taxon>Frondihabitans</taxon>
    </lineage>
</organism>
<dbReference type="InterPro" id="IPR015815">
    <property type="entry name" value="HIBADH-related"/>
</dbReference>
<dbReference type="PIRSF" id="PIRSF000103">
    <property type="entry name" value="HIBADH"/>
    <property type="match status" value="1"/>
</dbReference>
<keyword evidence="2" id="KW-0560">Oxidoreductase</keyword>
<dbReference type="InterPro" id="IPR013328">
    <property type="entry name" value="6PGD_dom2"/>
</dbReference>
<dbReference type="InterPro" id="IPR029154">
    <property type="entry name" value="HIBADH-like_NADP-bd"/>
</dbReference>
<feature type="domain" description="6-phosphogluconate dehydrogenase NADP-binding" evidence="5">
    <location>
        <begin position="2"/>
        <end position="158"/>
    </location>
</feature>
<evidence type="ECO:0000259" key="6">
    <source>
        <dbReference type="Pfam" id="PF14833"/>
    </source>
</evidence>
<comment type="caution">
    <text evidence="7">The sequence shown here is derived from an EMBL/GenBank/DDBJ whole genome shotgun (WGS) entry which is preliminary data.</text>
</comment>
<dbReference type="PANTHER" id="PTHR43580">
    <property type="entry name" value="OXIDOREDUCTASE GLYR1-RELATED"/>
    <property type="match status" value="1"/>
</dbReference>
<evidence type="ECO:0000256" key="2">
    <source>
        <dbReference type="ARBA" id="ARBA00023002"/>
    </source>
</evidence>
<dbReference type="InterPro" id="IPR008927">
    <property type="entry name" value="6-PGluconate_DH-like_C_sf"/>
</dbReference>
<comment type="similarity">
    <text evidence="1">Belongs to the HIBADH-related family.</text>
</comment>
<dbReference type="SUPFAM" id="SSF48179">
    <property type="entry name" value="6-phosphogluconate dehydrogenase C-terminal domain-like"/>
    <property type="match status" value="1"/>
</dbReference>
<dbReference type="Proteomes" id="UP000280008">
    <property type="component" value="Unassembled WGS sequence"/>
</dbReference>
<dbReference type="GO" id="GO:0050661">
    <property type="term" value="F:NADP binding"/>
    <property type="evidence" value="ECO:0007669"/>
    <property type="project" value="InterPro"/>
</dbReference>
<evidence type="ECO:0000313" key="7">
    <source>
        <dbReference type="EMBL" id="RKR76228.1"/>
    </source>
</evidence>
<dbReference type="Pfam" id="PF14833">
    <property type="entry name" value="NAD_binding_11"/>
    <property type="match status" value="1"/>
</dbReference>
<dbReference type="Gene3D" id="1.10.1040.10">
    <property type="entry name" value="N-(1-d-carboxylethyl)-l-norvaline Dehydrogenase, domain 2"/>
    <property type="match status" value="1"/>
</dbReference>
<gene>
    <name evidence="7" type="ORF">C8E83_3393</name>
</gene>
<sequence>MKVAVLGLGIMGNGVARTLLRDGFDVAVWNRTAEKAAPLADAGATVAATAADAVEGADVILSIVFDADSVLAVLDEAGPTVPANAVWAQCSTIGLDGTKAVDAKAQELGVTLVEAMMLGTKTPAETGKLVMLAAGDAKAIEIVQPVLDSMGQKTVVAGPSIGDASALKLAANAWIATITAGTAQSLALAGALGLDANLFLDAISGGASDSPYAHVKGASMLSGDWPASFALDGLRKDIGLAGDAARGSGVDTTFLDAIDAVYARASAKGHGGDDIASVYAGFRD</sequence>
<dbReference type="PANTHER" id="PTHR43580:SF2">
    <property type="entry name" value="CYTOKINE-LIKE NUCLEAR FACTOR N-PAC"/>
    <property type="match status" value="1"/>
</dbReference>
<evidence type="ECO:0000256" key="1">
    <source>
        <dbReference type="ARBA" id="ARBA00009080"/>
    </source>
</evidence>
<evidence type="ECO:0000313" key="8">
    <source>
        <dbReference type="Proteomes" id="UP000280008"/>
    </source>
</evidence>
<reference evidence="7 8" key="1">
    <citation type="submission" date="2018-10" db="EMBL/GenBank/DDBJ databases">
        <title>Sequencing the genomes of 1000 actinobacteria strains.</title>
        <authorList>
            <person name="Klenk H.-P."/>
        </authorList>
    </citation>
    <scope>NUCLEOTIDE SEQUENCE [LARGE SCALE GENOMIC DNA]</scope>
    <source>
        <strain evidence="7 8">DSM 17894</strain>
    </source>
</reference>
<dbReference type="InterPro" id="IPR051265">
    <property type="entry name" value="HIBADH-related_NP60_sf"/>
</dbReference>
<evidence type="ECO:0000256" key="3">
    <source>
        <dbReference type="ARBA" id="ARBA00023027"/>
    </source>
</evidence>
<evidence type="ECO:0000259" key="5">
    <source>
        <dbReference type="Pfam" id="PF03446"/>
    </source>
</evidence>
<dbReference type="AlphaFoldDB" id="A0A495ILB9"/>
<dbReference type="Pfam" id="PF03446">
    <property type="entry name" value="NAD_binding_2"/>
    <property type="match status" value="1"/>
</dbReference>
<keyword evidence="8" id="KW-1185">Reference proteome</keyword>
<dbReference type="InterPro" id="IPR036291">
    <property type="entry name" value="NAD(P)-bd_dom_sf"/>
</dbReference>